<dbReference type="Proteomes" id="UP000830198">
    <property type="component" value="Chromosome"/>
</dbReference>
<evidence type="ECO:0000313" key="3">
    <source>
        <dbReference type="Proteomes" id="UP000830198"/>
    </source>
</evidence>
<feature type="signal peptide" evidence="1">
    <location>
        <begin position="1"/>
        <end position="17"/>
    </location>
</feature>
<name>A0ABY4HWI2_CHIFI</name>
<evidence type="ECO:0000256" key="1">
    <source>
        <dbReference type="SAM" id="SignalP"/>
    </source>
</evidence>
<dbReference type="EMBL" id="CP095855">
    <property type="protein sequence ID" value="UPK67358.1"/>
    <property type="molecule type" value="Genomic_DNA"/>
</dbReference>
<keyword evidence="1" id="KW-0732">Signal</keyword>
<proteinExistence type="predicted"/>
<evidence type="ECO:0000313" key="2">
    <source>
        <dbReference type="EMBL" id="UPK67358.1"/>
    </source>
</evidence>
<protein>
    <submittedName>
        <fullName evidence="2">DUF4249 domain-containing protein</fullName>
    </submittedName>
</protein>
<dbReference type="Pfam" id="PF14054">
    <property type="entry name" value="DUF4249"/>
    <property type="match status" value="1"/>
</dbReference>
<reference evidence="2 3" key="1">
    <citation type="submission" date="2022-04" db="EMBL/GenBank/DDBJ databases">
        <title>The arsenic-methylating capacity of Chitinophaga filiformis YT5 during chitin decomposition.</title>
        <authorList>
            <person name="Chen G."/>
            <person name="Liang Y."/>
        </authorList>
    </citation>
    <scope>NUCLEOTIDE SEQUENCE [LARGE SCALE GENOMIC DNA]</scope>
    <source>
        <strain evidence="2 3">YT5</strain>
    </source>
</reference>
<sequence>MQLRALLLLLFIPVISACERSFDIPIPEEAKKPVLNLLMNKDSIMIARVALSARMDETTDGNGIKDAVVSLYENGSFKETLSAYTRSGYIFYRSRTLPRAGAVYRVAASVPGYKEVSGSDQIPDTVATGEMKMIVTKVNQWQQRVTINVQLHDNPDIQNYYRIRLYQVTKWVNANGDTGRQKLQQYFETGEAAVPILEDDFHSDFFTTDALFNGRSPVFTLKADVYTDFSSMVVEISSLTYHSYNYLNSAYLAAEKNDDGLSEEVIVYNNIVNGFGIVGGAAQREYELVR</sequence>
<dbReference type="RefSeq" id="WP_247809684.1">
    <property type="nucleotide sequence ID" value="NZ_CP095855.1"/>
</dbReference>
<dbReference type="PROSITE" id="PS51257">
    <property type="entry name" value="PROKAR_LIPOPROTEIN"/>
    <property type="match status" value="1"/>
</dbReference>
<accession>A0ABY4HWI2</accession>
<keyword evidence="3" id="KW-1185">Reference proteome</keyword>
<dbReference type="InterPro" id="IPR025345">
    <property type="entry name" value="DUF4249"/>
</dbReference>
<gene>
    <name evidence="2" type="ORF">MYF79_20670</name>
</gene>
<feature type="chain" id="PRO_5046446718" evidence="1">
    <location>
        <begin position="18"/>
        <end position="290"/>
    </location>
</feature>
<organism evidence="2 3">
    <name type="scientific">Chitinophaga filiformis</name>
    <name type="common">Myxococcus filiformis</name>
    <name type="synonym">Flexibacter filiformis</name>
    <dbReference type="NCBI Taxonomy" id="104663"/>
    <lineage>
        <taxon>Bacteria</taxon>
        <taxon>Pseudomonadati</taxon>
        <taxon>Bacteroidota</taxon>
        <taxon>Chitinophagia</taxon>
        <taxon>Chitinophagales</taxon>
        <taxon>Chitinophagaceae</taxon>
        <taxon>Chitinophaga</taxon>
    </lineage>
</organism>